<dbReference type="SUPFAM" id="SSF90123">
    <property type="entry name" value="ABC transporter transmembrane region"/>
    <property type="match status" value="1"/>
</dbReference>
<name>A0A5J6H8V1_STRAD</name>
<dbReference type="InterPro" id="IPR011527">
    <property type="entry name" value="ABC1_TM_dom"/>
</dbReference>
<feature type="transmembrane region" description="Helical" evidence="6">
    <location>
        <begin position="290"/>
        <end position="309"/>
    </location>
</feature>
<dbReference type="EMBL" id="CP023695">
    <property type="protein sequence ID" value="QEV16506.1"/>
    <property type="molecule type" value="Genomic_DNA"/>
</dbReference>
<dbReference type="Pfam" id="PF00664">
    <property type="entry name" value="ABC_membrane"/>
    <property type="match status" value="1"/>
</dbReference>
<dbReference type="OrthoDB" id="4966664at2"/>
<evidence type="ECO:0000313" key="9">
    <source>
        <dbReference type="EMBL" id="QEV16506.1"/>
    </source>
</evidence>
<dbReference type="GO" id="GO:0016887">
    <property type="term" value="F:ATP hydrolysis activity"/>
    <property type="evidence" value="ECO:0007669"/>
    <property type="project" value="InterPro"/>
</dbReference>
<dbReference type="PROSITE" id="PS00211">
    <property type="entry name" value="ABC_TRANSPORTER_1"/>
    <property type="match status" value="1"/>
</dbReference>
<accession>A0A5J6H8V1</accession>
<keyword evidence="10" id="KW-1185">Reference proteome</keyword>
<keyword evidence="2 6" id="KW-0812">Transmembrane</keyword>
<dbReference type="KEGG" id="salw:CP975_02375"/>
<proteinExistence type="predicted"/>
<evidence type="ECO:0000259" key="7">
    <source>
        <dbReference type="PROSITE" id="PS50893"/>
    </source>
</evidence>
<evidence type="ECO:0000313" key="10">
    <source>
        <dbReference type="Proteomes" id="UP000326553"/>
    </source>
</evidence>
<evidence type="ECO:0000256" key="6">
    <source>
        <dbReference type="SAM" id="Phobius"/>
    </source>
</evidence>
<evidence type="ECO:0000256" key="4">
    <source>
        <dbReference type="ARBA" id="ARBA00023136"/>
    </source>
</evidence>
<feature type="compositionally biased region" description="Basic and acidic residues" evidence="5">
    <location>
        <begin position="603"/>
        <end position="615"/>
    </location>
</feature>
<evidence type="ECO:0000256" key="1">
    <source>
        <dbReference type="ARBA" id="ARBA00004651"/>
    </source>
</evidence>
<keyword evidence="3 6" id="KW-1133">Transmembrane helix</keyword>
<protein>
    <submittedName>
        <fullName evidence="9">ABC transporter ATP-binding protein</fullName>
    </submittedName>
</protein>
<feature type="transmembrane region" description="Helical" evidence="6">
    <location>
        <begin position="169"/>
        <end position="190"/>
    </location>
</feature>
<dbReference type="PANTHER" id="PTHR43394:SF1">
    <property type="entry name" value="ATP-BINDING CASSETTE SUB-FAMILY B MEMBER 10, MITOCHONDRIAL"/>
    <property type="match status" value="1"/>
</dbReference>
<feature type="transmembrane region" description="Helical" evidence="6">
    <location>
        <begin position="256"/>
        <end position="278"/>
    </location>
</feature>
<dbReference type="InterPro" id="IPR017871">
    <property type="entry name" value="ABC_transporter-like_CS"/>
</dbReference>
<reference evidence="9 10" key="1">
    <citation type="submission" date="2017-09" db="EMBL/GenBank/DDBJ databases">
        <authorList>
            <person name="Lee N."/>
            <person name="Cho B.-K."/>
        </authorList>
    </citation>
    <scope>NUCLEOTIDE SEQUENCE [LARGE SCALE GENOMIC DNA]</scope>
    <source>
        <strain evidence="9 10">ATCC 12461</strain>
    </source>
</reference>
<dbReference type="Proteomes" id="UP000326553">
    <property type="component" value="Chromosome"/>
</dbReference>
<feature type="domain" description="ABC transmembrane type-1" evidence="8">
    <location>
        <begin position="32"/>
        <end position="313"/>
    </location>
</feature>
<comment type="subcellular location">
    <subcellularLocation>
        <location evidence="1">Cell membrane</location>
        <topology evidence="1">Multi-pass membrane protein</topology>
    </subcellularLocation>
</comment>
<feature type="transmembrane region" description="Helical" evidence="6">
    <location>
        <begin position="143"/>
        <end position="163"/>
    </location>
</feature>
<evidence type="ECO:0000256" key="2">
    <source>
        <dbReference type="ARBA" id="ARBA00022692"/>
    </source>
</evidence>
<dbReference type="AlphaFoldDB" id="A0A5J6H8V1"/>
<dbReference type="PROSITE" id="PS50893">
    <property type="entry name" value="ABC_TRANSPORTER_2"/>
    <property type="match status" value="1"/>
</dbReference>
<feature type="compositionally biased region" description="Polar residues" evidence="5">
    <location>
        <begin position="626"/>
        <end position="639"/>
    </location>
</feature>
<feature type="region of interest" description="Disordered" evidence="5">
    <location>
        <begin position="592"/>
        <end position="666"/>
    </location>
</feature>
<evidence type="ECO:0000259" key="8">
    <source>
        <dbReference type="PROSITE" id="PS50929"/>
    </source>
</evidence>
<feature type="region of interest" description="Disordered" evidence="5">
    <location>
        <begin position="339"/>
        <end position="374"/>
    </location>
</feature>
<dbReference type="GO" id="GO:0005524">
    <property type="term" value="F:ATP binding"/>
    <property type="evidence" value="ECO:0007669"/>
    <property type="project" value="UniProtKB-KW"/>
</dbReference>
<dbReference type="InterPro" id="IPR039421">
    <property type="entry name" value="Type_1_exporter"/>
</dbReference>
<evidence type="ECO:0000256" key="5">
    <source>
        <dbReference type="SAM" id="MobiDB-lite"/>
    </source>
</evidence>
<keyword evidence="9" id="KW-0067">ATP-binding</keyword>
<feature type="compositionally biased region" description="Low complexity" evidence="5">
    <location>
        <begin position="365"/>
        <end position="374"/>
    </location>
</feature>
<feature type="transmembrane region" description="Helical" evidence="6">
    <location>
        <begin position="68"/>
        <end position="87"/>
    </location>
</feature>
<dbReference type="PANTHER" id="PTHR43394">
    <property type="entry name" value="ATP-DEPENDENT PERMEASE MDL1, MITOCHONDRIAL"/>
    <property type="match status" value="1"/>
</dbReference>
<dbReference type="PROSITE" id="PS50929">
    <property type="entry name" value="ABC_TM1F"/>
    <property type="match status" value="1"/>
</dbReference>
<keyword evidence="9" id="KW-0547">Nucleotide-binding</keyword>
<dbReference type="Gene3D" id="1.20.1560.10">
    <property type="entry name" value="ABC transporter type 1, transmembrane domain"/>
    <property type="match status" value="1"/>
</dbReference>
<dbReference type="Gene3D" id="3.40.50.300">
    <property type="entry name" value="P-loop containing nucleotide triphosphate hydrolases"/>
    <property type="match status" value="1"/>
</dbReference>
<dbReference type="InterPro" id="IPR027417">
    <property type="entry name" value="P-loop_NTPase"/>
</dbReference>
<sequence>MTASPTDPGTPDRRGPARYLWWLTVSQRRRVAAGALLGSAWMIGLTLPPYLLSRAIDDGLRTGDQRTLVGWAAALLGIGVLNAWLAIMRHRTMTRIRLDAYFRTVRLMVDHATRLGAALPRRVSVGEVVTIGHSDVGVISQTLTVTGPGVGAVIAYAGVAALLLSVSPLLAVVVLVGVPLLALLVGPLLSRLQGAETAYRDRQGALAAVLGDLVGGLRILNGIGGKAVFAARYRHGSRQLLDEGYRVGSSMSWIQAFGLGLPTVFLATVAWLAARLAVQGTITVGELVAVYGYVAVLVVPVASFIESGYDIGRGLVSARRIVDFLNLEPEDHTVGPAEEVGAASESANGSASESGVAPKPSGKHAGPVDAPGAPAVVRDPLSGVEVRPGILTALVSACPSDATDVVDRLGRFSPSHTTWGTARLDDIALEQVRARILVADNEAELFAGTLRAAISGRLRPDEHALARVIYEAVARDIVLGLPGGLDARLDSHGHNLSGGQRQRVRLARALLADPEILLAVEPTSAVDAHTEARMATRLRAARSGRTTLVTSTSPLVLGQADAVYYLVDGRLAAVGRHADLLASHPDYRRLVSRGSVEQNPARNETERVAARKESEQLTAQEAREQVTAQEASEQVTEAQAPQDHGIPAPQHHRNPRPSEPPHEALR</sequence>
<evidence type="ECO:0000256" key="3">
    <source>
        <dbReference type="ARBA" id="ARBA00022989"/>
    </source>
</evidence>
<dbReference type="Pfam" id="PF00005">
    <property type="entry name" value="ABC_tran"/>
    <property type="match status" value="1"/>
</dbReference>
<dbReference type="RefSeq" id="WP_150476518.1">
    <property type="nucleotide sequence ID" value="NZ_CP023695.1"/>
</dbReference>
<feature type="compositionally biased region" description="Low complexity" evidence="5">
    <location>
        <begin position="339"/>
        <end position="357"/>
    </location>
</feature>
<gene>
    <name evidence="9" type="ORF">CP975_02375</name>
</gene>
<dbReference type="GO" id="GO:0005886">
    <property type="term" value="C:plasma membrane"/>
    <property type="evidence" value="ECO:0007669"/>
    <property type="project" value="UniProtKB-SubCell"/>
</dbReference>
<keyword evidence="4 6" id="KW-0472">Membrane</keyword>
<dbReference type="SUPFAM" id="SSF52540">
    <property type="entry name" value="P-loop containing nucleoside triphosphate hydrolases"/>
    <property type="match status" value="1"/>
</dbReference>
<feature type="domain" description="ABC transporter" evidence="7">
    <location>
        <begin position="259"/>
        <end position="593"/>
    </location>
</feature>
<dbReference type="InterPro" id="IPR036640">
    <property type="entry name" value="ABC1_TM_sf"/>
</dbReference>
<dbReference type="GO" id="GO:0015421">
    <property type="term" value="F:ABC-type oligopeptide transporter activity"/>
    <property type="evidence" value="ECO:0007669"/>
    <property type="project" value="TreeGrafter"/>
</dbReference>
<feature type="transmembrane region" description="Helical" evidence="6">
    <location>
        <begin position="31"/>
        <end position="48"/>
    </location>
</feature>
<dbReference type="InterPro" id="IPR003439">
    <property type="entry name" value="ABC_transporter-like_ATP-bd"/>
</dbReference>
<organism evidence="9 10">
    <name type="scientific">Streptomyces alboniger</name>
    <dbReference type="NCBI Taxonomy" id="132473"/>
    <lineage>
        <taxon>Bacteria</taxon>
        <taxon>Bacillati</taxon>
        <taxon>Actinomycetota</taxon>
        <taxon>Actinomycetes</taxon>
        <taxon>Kitasatosporales</taxon>
        <taxon>Streptomycetaceae</taxon>
        <taxon>Streptomyces</taxon>
        <taxon>Streptomyces aurantiacus group</taxon>
    </lineage>
</organism>